<feature type="transmembrane region" description="Helical" evidence="6">
    <location>
        <begin position="152"/>
        <end position="175"/>
    </location>
</feature>
<dbReference type="Proteomes" id="UP000008144">
    <property type="component" value="Chromosome 10"/>
</dbReference>
<dbReference type="RefSeq" id="XP_026692009.1">
    <property type="nucleotide sequence ID" value="XM_026836208.1"/>
</dbReference>
<feature type="transmembrane region" description="Helical" evidence="6">
    <location>
        <begin position="127"/>
        <end position="146"/>
    </location>
</feature>
<dbReference type="EMBL" id="EAAA01000638">
    <property type="status" value="NOT_ANNOTATED_CDS"/>
    <property type="molecule type" value="Genomic_DNA"/>
</dbReference>
<proteinExistence type="predicted"/>
<dbReference type="PANTHER" id="PTHR31394:SF1">
    <property type="entry name" value="TRANSMEMBRANE PROTEIN 199"/>
    <property type="match status" value="1"/>
</dbReference>
<protein>
    <recommendedName>
        <fullName evidence="9">Transmembrane protein 199</fullName>
    </recommendedName>
</protein>
<dbReference type="HOGENOM" id="CLU_1377670_0_0_1"/>
<dbReference type="GO" id="GO:0070072">
    <property type="term" value="P:vacuolar proton-transporting V-type ATPase complex assembly"/>
    <property type="evidence" value="ECO:0007669"/>
    <property type="project" value="InterPro"/>
</dbReference>
<dbReference type="Ensembl" id="ENSCINT00000031091.1">
    <property type="protein sequence ID" value="ENSCINP00000036021.1"/>
    <property type="gene ID" value="ENSCING00000018831.1"/>
</dbReference>
<evidence type="ECO:0000256" key="4">
    <source>
        <dbReference type="ARBA" id="ARBA00022989"/>
    </source>
</evidence>
<dbReference type="InParanoid" id="H2Y286"/>
<evidence type="ECO:0000313" key="7">
    <source>
        <dbReference type="Ensembl" id="ENSCINP00000036021.1"/>
    </source>
</evidence>
<reference evidence="7" key="4">
    <citation type="submission" date="2025-09" db="UniProtKB">
        <authorList>
            <consortium name="Ensembl"/>
        </authorList>
    </citation>
    <scope>IDENTIFICATION</scope>
</reference>
<evidence type="ECO:0000256" key="6">
    <source>
        <dbReference type="SAM" id="Phobius"/>
    </source>
</evidence>
<name>H2Y286_CIOIN</name>
<dbReference type="GO" id="GO:0012505">
    <property type="term" value="C:endomembrane system"/>
    <property type="evidence" value="ECO:0000318"/>
    <property type="project" value="GO_Central"/>
</dbReference>
<dbReference type="PANTHER" id="PTHR31394">
    <property type="entry name" value="TRANSMEMBRANE PROTEIN 199"/>
    <property type="match status" value="1"/>
</dbReference>
<dbReference type="CTD" id="100169913"/>
<dbReference type="InterPro" id="IPR021013">
    <property type="entry name" value="ATPase_Vma12"/>
</dbReference>
<dbReference type="FunCoup" id="H2Y286">
    <property type="interactions" value="82"/>
</dbReference>
<dbReference type="Pfam" id="PF11712">
    <property type="entry name" value="Vma12"/>
    <property type="match status" value="1"/>
</dbReference>
<keyword evidence="4 6" id="KW-1133">Transmembrane helix</keyword>
<accession>H2Y286</accession>
<evidence type="ECO:0000256" key="2">
    <source>
        <dbReference type="ARBA" id="ARBA00022692"/>
    </source>
</evidence>
<keyword evidence="3" id="KW-0256">Endoplasmic reticulum</keyword>
<organism evidence="7 8">
    <name type="scientific">Ciona intestinalis</name>
    <name type="common">Transparent sea squirt</name>
    <name type="synonym">Ascidia intestinalis</name>
    <dbReference type="NCBI Taxonomy" id="7719"/>
    <lineage>
        <taxon>Eukaryota</taxon>
        <taxon>Metazoa</taxon>
        <taxon>Chordata</taxon>
        <taxon>Tunicata</taxon>
        <taxon>Ascidiacea</taxon>
        <taxon>Phlebobranchia</taxon>
        <taxon>Cionidae</taxon>
        <taxon>Ciona</taxon>
    </lineage>
</organism>
<reference evidence="7" key="2">
    <citation type="journal article" date="2008" name="Genome Biol.">
        <title>Improved genome assembly and evidence-based global gene model set for the chordate Ciona intestinalis: new insight into intron and operon populations.</title>
        <authorList>
            <person name="Satou Y."/>
            <person name="Mineta K."/>
            <person name="Ogasawara M."/>
            <person name="Sasakura Y."/>
            <person name="Shoguchi E."/>
            <person name="Ueno K."/>
            <person name="Yamada L."/>
            <person name="Matsumoto J."/>
            <person name="Wasserscheid J."/>
            <person name="Dewar K."/>
            <person name="Wiley G.B."/>
            <person name="Macmil S.L."/>
            <person name="Roe B.A."/>
            <person name="Zeller R.W."/>
            <person name="Hastings K.E."/>
            <person name="Lemaire P."/>
            <person name="Lindquist E."/>
            <person name="Endo T."/>
            <person name="Hotta K."/>
            <person name="Inaba K."/>
        </authorList>
    </citation>
    <scope>NUCLEOTIDE SEQUENCE [LARGE SCALE GENOMIC DNA]</scope>
    <source>
        <strain evidence="7">wild type</strain>
    </source>
</reference>
<accession>A0A1W3JRP9</accession>
<dbReference type="AlphaFoldDB" id="H2Y286"/>
<gene>
    <name evidence="7" type="primary">zf(u1like)-1</name>
</gene>
<sequence>MGSELKVKFTPSSWEKLKLFALNEELPAEVKNEINCEENFQLSIKTVIQFSRWKCKNQSLKPCLSEIFCNSDLILPELEKPPSNPELEKRLKKLRAAEENYRYKNMVSNITTPTGLKSGSKAPVISGLNFAVTMIATVFATTFILKSLVPNLMLRVGIGVAAATVLLCIEIFLAIRGMEKSELELKEHKQNLEIRKSK</sequence>
<keyword evidence="8" id="KW-1185">Reference proteome</keyword>
<evidence type="ECO:0000256" key="1">
    <source>
        <dbReference type="ARBA" id="ARBA00004477"/>
    </source>
</evidence>
<keyword evidence="5 6" id="KW-0472">Membrane</keyword>
<reference evidence="7" key="3">
    <citation type="submission" date="2025-08" db="UniProtKB">
        <authorList>
            <consortium name="Ensembl"/>
        </authorList>
    </citation>
    <scope>IDENTIFICATION</scope>
</reference>
<dbReference type="GeneID" id="100169913"/>
<reference evidence="8" key="1">
    <citation type="journal article" date="2002" name="Science">
        <title>The draft genome of Ciona intestinalis: insights into chordate and vertebrate origins.</title>
        <authorList>
            <person name="Dehal P."/>
            <person name="Satou Y."/>
            <person name="Campbell R.K."/>
            <person name="Chapman J."/>
            <person name="Degnan B."/>
            <person name="De Tomaso A."/>
            <person name="Davidson B."/>
            <person name="Di Gregorio A."/>
            <person name="Gelpke M."/>
            <person name="Goodstein D.M."/>
            <person name="Harafuji N."/>
            <person name="Hastings K.E."/>
            <person name="Ho I."/>
            <person name="Hotta K."/>
            <person name="Huang W."/>
            <person name="Kawashima T."/>
            <person name="Lemaire P."/>
            <person name="Martinez D."/>
            <person name="Meinertzhagen I.A."/>
            <person name="Necula S."/>
            <person name="Nonaka M."/>
            <person name="Putnam N."/>
            <person name="Rash S."/>
            <person name="Saiga H."/>
            <person name="Satake M."/>
            <person name="Terry A."/>
            <person name="Yamada L."/>
            <person name="Wang H.G."/>
            <person name="Awazu S."/>
            <person name="Azumi K."/>
            <person name="Boore J."/>
            <person name="Branno M."/>
            <person name="Chin-Bow S."/>
            <person name="DeSantis R."/>
            <person name="Doyle S."/>
            <person name="Francino P."/>
            <person name="Keys D.N."/>
            <person name="Haga S."/>
            <person name="Hayashi H."/>
            <person name="Hino K."/>
            <person name="Imai K.S."/>
            <person name="Inaba K."/>
            <person name="Kano S."/>
            <person name="Kobayashi K."/>
            <person name="Kobayashi M."/>
            <person name="Lee B.I."/>
            <person name="Makabe K.W."/>
            <person name="Manohar C."/>
            <person name="Matassi G."/>
            <person name="Medina M."/>
            <person name="Mochizuki Y."/>
            <person name="Mount S."/>
            <person name="Morishita T."/>
            <person name="Miura S."/>
            <person name="Nakayama A."/>
            <person name="Nishizaka S."/>
            <person name="Nomoto H."/>
            <person name="Ohta F."/>
            <person name="Oishi K."/>
            <person name="Rigoutsos I."/>
            <person name="Sano M."/>
            <person name="Sasaki A."/>
            <person name="Sasakura Y."/>
            <person name="Shoguchi E."/>
            <person name="Shin-i T."/>
            <person name="Spagnuolo A."/>
            <person name="Stainier D."/>
            <person name="Suzuki M.M."/>
            <person name="Tassy O."/>
            <person name="Takatori N."/>
            <person name="Tokuoka M."/>
            <person name="Yagi K."/>
            <person name="Yoshizaki F."/>
            <person name="Wada S."/>
            <person name="Zhang C."/>
            <person name="Hyatt P.D."/>
            <person name="Larimer F."/>
            <person name="Detter C."/>
            <person name="Doggett N."/>
            <person name="Glavina T."/>
            <person name="Hawkins T."/>
            <person name="Richardson P."/>
            <person name="Lucas S."/>
            <person name="Kohara Y."/>
            <person name="Levine M."/>
            <person name="Satoh N."/>
            <person name="Rokhsar D.S."/>
        </authorList>
    </citation>
    <scope>NUCLEOTIDE SEQUENCE [LARGE SCALE GENOMIC DNA]</scope>
</reference>
<evidence type="ECO:0008006" key="9">
    <source>
        <dbReference type="Google" id="ProtNLM"/>
    </source>
</evidence>
<dbReference type="GeneTree" id="ENSGT00390000014591"/>
<evidence type="ECO:0000313" key="8">
    <source>
        <dbReference type="Proteomes" id="UP000008144"/>
    </source>
</evidence>
<dbReference type="GO" id="GO:0005789">
    <property type="term" value="C:endoplasmic reticulum membrane"/>
    <property type="evidence" value="ECO:0007669"/>
    <property type="project" value="UniProtKB-SubCell"/>
</dbReference>
<comment type="subcellular location">
    <subcellularLocation>
        <location evidence="1">Endoplasmic reticulum membrane</location>
        <topology evidence="1">Multi-pass membrane protein</topology>
    </subcellularLocation>
</comment>
<evidence type="ECO:0000256" key="5">
    <source>
        <dbReference type="ARBA" id="ARBA00023136"/>
    </source>
</evidence>
<evidence type="ECO:0000256" key="3">
    <source>
        <dbReference type="ARBA" id="ARBA00022824"/>
    </source>
</evidence>
<keyword evidence="2 6" id="KW-0812">Transmembrane</keyword>